<evidence type="ECO:0000313" key="2">
    <source>
        <dbReference type="EMBL" id="MCG7508221.1"/>
    </source>
</evidence>
<feature type="compositionally biased region" description="Gly residues" evidence="1">
    <location>
        <begin position="106"/>
        <end position="130"/>
    </location>
</feature>
<feature type="region of interest" description="Disordered" evidence="1">
    <location>
        <begin position="77"/>
        <end position="130"/>
    </location>
</feature>
<comment type="caution">
    <text evidence="2">The sequence shown here is derived from an EMBL/GenBank/DDBJ whole genome shotgun (WGS) entry which is preliminary data.</text>
</comment>
<evidence type="ECO:0000256" key="1">
    <source>
        <dbReference type="SAM" id="MobiDB-lite"/>
    </source>
</evidence>
<reference evidence="2 3" key="1">
    <citation type="submission" date="2022-02" db="EMBL/GenBank/DDBJ databases">
        <title>Draft genome sequence of Mezorhizobium retamae strain IRAMC:0171 isolated from Retama raetam nodules.</title>
        <authorList>
            <person name="Bengaied R."/>
            <person name="Sbissi I."/>
            <person name="Huber K."/>
            <person name="Ghodbane F."/>
            <person name="Nouioui I."/>
            <person name="Tarhouni M."/>
            <person name="Gtari M."/>
        </authorList>
    </citation>
    <scope>NUCLEOTIDE SEQUENCE [LARGE SCALE GENOMIC DNA]</scope>
    <source>
        <strain evidence="2 3">IRAMC:0171</strain>
    </source>
</reference>
<feature type="non-terminal residue" evidence="2">
    <location>
        <position position="130"/>
    </location>
</feature>
<evidence type="ECO:0008006" key="4">
    <source>
        <dbReference type="Google" id="ProtNLM"/>
    </source>
</evidence>
<dbReference type="Proteomes" id="UP001201701">
    <property type="component" value="Unassembled WGS sequence"/>
</dbReference>
<gene>
    <name evidence="2" type="ORF">L4923_24580</name>
</gene>
<evidence type="ECO:0000313" key="3">
    <source>
        <dbReference type="Proteomes" id="UP001201701"/>
    </source>
</evidence>
<accession>A0ABS9QNC5</accession>
<feature type="compositionally biased region" description="Polar residues" evidence="1">
    <location>
        <begin position="79"/>
        <end position="89"/>
    </location>
</feature>
<name>A0ABS9QNC5_9HYPH</name>
<dbReference type="EMBL" id="JAKREW010000036">
    <property type="protein sequence ID" value="MCG7508221.1"/>
    <property type="molecule type" value="Genomic_DNA"/>
</dbReference>
<proteinExistence type="predicted"/>
<keyword evidence="3" id="KW-1185">Reference proteome</keyword>
<organism evidence="2 3">
    <name type="scientific">Mesorhizobium retamae</name>
    <dbReference type="NCBI Taxonomy" id="2912854"/>
    <lineage>
        <taxon>Bacteria</taxon>
        <taxon>Pseudomonadati</taxon>
        <taxon>Pseudomonadota</taxon>
        <taxon>Alphaproteobacteria</taxon>
        <taxon>Hyphomicrobiales</taxon>
        <taxon>Phyllobacteriaceae</taxon>
        <taxon>Mesorhizobium</taxon>
    </lineage>
</organism>
<protein>
    <recommendedName>
        <fullName evidence="4">Calcium-binding protein</fullName>
    </recommendedName>
</protein>
<sequence>MGLDLTGYQPSDDDFADIKLDGGAQIDKLLVNHDGQIFYNPGDGASFNDVLNGSLNGEGNDTAVSLAQVNNMSDDDSIGNASVSNTGIFEQNGDATGGDARSGDGLTAGGGGGGGGGSGHANGGDGGNGH</sequence>